<dbReference type="RefSeq" id="WP_222578233.1">
    <property type="nucleotide sequence ID" value="NZ_JAHVHU010000002.1"/>
</dbReference>
<dbReference type="Proteomes" id="UP000753961">
    <property type="component" value="Unassembled WGS sequence"/>
</dbReference>
<comment type="caution">
    <text evidence="1">The sequence shown here is derived from an EMBL/GenBank/DDBJ whole genome shotgun (WGS) entry which is preliminary data.</text>
</comment>
<sequence length="52" mass="5974">MPIEIRELVIKATVNNKDTRTSDSGSSPEVAEPLINEIVDRVFRILEQKQHR</sequence>
<keyword evidence="2" id="KW-1185">Reference proteome</keyword>
<dbReference type="EMBL" id="JAHVHU010000002">
    <property type="protein sequence ID" value="MBY5956711.1"/>
    <property type="molecule type" value="Genomic_DNA"/>
</dbReference>
<reference evidence="1" key="1">
    <citation type="submission" date="2021-06" db="EMBL/GenBank/DDBJ databases">
        <title>44 bacteria genomes isolated from Dapeng, Shenzhen.</title>
        <authorList>
            <person name="Zheng W."/>
            <person name="Yu S."/>
            <person name="Huang Y."/>
        </authorList>
    </citation>
    <scope>NUCLEOTIDE SEQUENCE</scope>
    <source>
        <strain evidence="1">DP5N28-2</strain>
    </source>
</reference>
<dbReference type="InterPro" id="IPR045459">
    <property type="entry name" value="DUF5908"/>
</dbReference>
<organism evidence="1 2">
    <name type="scientific">Membranihabitans marinus</name>
    <dbReference type="NCBI Taxonomy" id="1227546"/>
    <lineage>
        <taxon>Bacteria</taxon>
        <taxon>Pseudomonadati</taxon>
        <taxon>Bacteroidota</taxon>
        <taxon>Saprospiria</taxon>
        <taxon>Saprospirales</taxon>
        <taxon>Saprospiraceae</taxon>
        <taxon>Membranihabitans</taxon>
    </lineage>
</organism>
<proteinExistence type="predicted"/>
<evidence type="ECO:0000313" key="1">
    <source>
        <dbReference type="EMBL" id="MBY5956711.1"/>
    </source>
</evidence>
<gene>
    <name evidence="1" type="ORF">KUV50_01095</name>
</gene>
<evidence type="ECO:0000313" key="2">
    <source>
        <dbReference type="Proteomes" id="UP000753961"/>
    </source>
</evidence>
<protein>
    <submittedName>
        <fullName evidence="1">Uncharacterized protein</fullName>
    </submittedName>
</protein>
<accession>A0A953L9J3</accession>
<dbReference type="Pfam" id="PF19265">
    <property type="entry name" value="DUF5908"/>
    <property type="match status" value="1"/>
</dbReference>
<name>A0A953L9J3_9BACT</name>
<dbReference type="AlphaFoldDB" id="A0A953L9J3"/>